<evidence type="ECO:0000313" key="10">
    <source>
        <dbReference type="Proteomes" id="UP000671910"/>
    </source>
</evidence>
<dbReference type="InterPro" id="IPR027785">
    <property type="entry name" value="UvrD-like_helicase_C"/>
</dbReference>
<dbReference type="Pfam" id="PF13538">
    <property type="entry name" value="UvrD_C_2"/>
    <property type="match status" value="1"/>
</dbReference>
<evidence type="ECO:0000256" key="5">
    <source>
        <dbReference type="PROSITE-ProRule" id="PRU00560"/>
    </source>
</evidence>
<feature type="binding site" evidence="5">
    <location>
        <begin position="254"/>
        <end position="261"/>
    </location>
    <ligand>
        <name>ATP</name>
        <dbReference type="ChEBI" id="CHEBI:30616"/>
    </ligand>
</feature>
<evidence type="ECO:0000256" key="3">
    <source>
        <dbReference type="ARBA" id="ARBA00022806"/>
    </source>
</evidence>
<evidence type="ECO:0000259" key="6">
    <source>
        <dbReference type="PROSITE" id="PS51198"/>
    </source>
</evidence>
<name>A0A9E6SUK3_9ACTN</name>
<gene>
    <name evidence="7" type="ORF">GMI68_00915</name>
    <name evidence="8" type="ORF">J7S26_01185</name>
</gene>
<dbReference type="GO" id="GO:0043138">
    <property type="term" value="F:3'-5' DNA helicase activity"/>
    <property type="evidence" value="ECO:0007669"/>
    <property type="project" value="TreeGrafter"/>
</dbReference>
<keyword evidence="4 5" id="KW-0067">ATP-binding</keyword>
<organism evidence="8 10">
    <name type="scientific">Xiamenia xianingshaonis</name>
    <dbReference type="NCBI Taxonomy" id="2682776"/>
    <lineage>
        <taxon>Bacteria</taxon>
        <taxon>Bacillati</taxon>
        <taxon>Actinomycetota</taxon>
        <taxon>Coriobacteriia</taxon>
        <taxon>Eggerthellales</taxon>
        <taxon>Eggerthellaceae</taxon>
        <taxon>Xiamenia</taxon>
    </lineage>
</organism>
<feature type="domain" description="UvrD-like helicase ATP-binding" evidence="6">
    <location>
        <begin position="233"/>
        <end position="576"/>
    </location>
</feature>
<dbReference type="Proteomes" id="UP000636394">
    <property type="component" value="Unassembled WGS sequence"/>
</dbReference>
<dbReference type="Gene3D" id="3.40.50.300">
    <property type="entry name" value="P-loop containing nucleotide triphosphate hydrolases"/>
    <property type="match status" value="2"/>
</dbReference>
<keyword evidence="3 5" id="KW-0347">Helicase</keyword>
<dbReference type="RefSeq" id="WP_166338116.1">
    <property type="nucleotide sequence ID" value="NZ_CP072829.1"/>
</dbReference>
<keyword evidence="9" id="KW-1185">Reference proteome</keyword>
<dbReference type="SUPFAM" id="SSF52540">
    <property type="entry name" value="P-loop containing nucleoside triphosphate hydrolases"/>
    <property type="match status" value="1"/>
</dbReference>
<dbReference type="GO" id="GO:0003677">
    <property type="term" value="F:DNA binding"/>
    <property type="evidence" value="ECO:0007669"/>
    <property type="project" value="InterPro"/>
</dbReference>
<proteinExistence type="predicted"/>
<dbReference type="Pfam" id="PF00580">
    <property type="entry name" value="UvrD-helicase"/>
    <property type="match status" value="2"/>
</dbReference>
<evidence type="ECO:0000313" key="8">
    <source>
        <dbReference type="EMBL" id="QTU84576.1"/>
    </source>
</evidence>
<accession>A0A9E6SUK3</accession>
<dbReference type="GO" id="GO:0016787">
    <property type="term" value="F:hydrolase activity"/>
    <property type="evidence" value="ECO:0007669"/>
    <property type="project" value="UniProtKB-UniRule"/>
</dbReference>
<evidence type="ECO:0000256" key="2">
    <source>
        <dbReference type="ARBA" id="ARBA00022801"/>
    </source>
</evidence>
<reference evidence="7 9" key="1">
    <citation type="submission" date="2019-11" db="EMBL/GenBank/DDBJ databases">
        <title>Eggerthellaceae novel genus isolated from the rectal contents of marmort.</title>
        <authorList>
            <person name="Zhang G."/>
        </authorList>
    </citation>
    <scope>NUCLEOTIDE SEQUENCE [LARGE SCALE GENOMIC DNA]</scope>
    <source>
        <strain evidence="9">zg-886</strain>
        <strain evidence="7">Zg-886</strain>
    </source>
</reference>
<sequence length="735" mass="81980">MSHSSEGLSAAEIAQAETDAARDAACDPVFASEQAHLDETYRTLERIGRAAAAKLEKIAADASADKDAMASELTANTATDDDILEMQAEFAQVNRIIDAYNLSHDLEAERLRNVEILLKQPYFAKIVVEAAKTGALRELYLGTVGMSDEHYERVVVDWRSPVAEVFYNQANGPTSFVANGRTVDVDLKLRRQFDIRRNKLLNYFDTTVAIEDPLLIASLTRQRSSQMQAITATIQREQNVVVRHEDVPVLLVSGIAGSGKTSVLLQRIAYLFYQNRTNLRPENLYLITPNELFERYISGVLPDLGEENPETLTWQAFAARLLPPSRGVGSAAVPLERLRELDAAMEGFAFEPGDFVSLTWRDKRLVGSDQMYAATLKHPREQAGAYQVALVRTWLEKQLAGRLRGLAATDEVQSELYDLPLQEQLRLFDEPLSPLEGDNIDEKTLADFAFLYLQDQCADAFRMLENDDWIDYDRIGRRITGGEGPTGLEWIYLKMLVTNACERNARYVFIDEVQDYTASQLLVLARYFREANFLLLGDPNQAIIEGTATFPQIEALFGRERGETVRCRLNTSYRSTPEITALFATLADRDEAMDISSVQRDETVPQLIECADDEAYVAALRECVRASRESEGLSALIVPWKQDVKRISALLGDDAPAVLDDSGRLPASGVVMLPLKLAKGLEFDRVILANASERVFPANDLGRHRLYTAASRATRDLAIVSQGPATPLLDAWKAR</sequence>
<dbReference type="InterPro" id="IPR014016">
    <property type="entry name" value="UvrD-like_ATP-bd"/>
</dbReference>
<dbReference type="InterPro" id="IPR000212">
    <property type="entry name" value="DNA_helicase_UvrD/REP"/>
</dbReference>
<evidence type="ECO:0000313" key="7">
    <source>
        <dbReference type="EMBL" id="NHM13344.1"/>
    </source>
</evidence>
<keyword evidence="1 5" id="KW-0547">Nucleotide-binding</keyword>
<reference evidence="8" key="2">
    <citation type="submission" date="2021-04" db="EMBL/GenBank/DDBJ databases">
        <title>Novel species in family Eggerthellaceae.</title>
        <authorList>
            <person name="Zhang G."/>
        </authorList>
    </citation>
    <scope>NUCLEOTIDE SEQUENCE</scope>
    <source>
        <strain evidence="8">Zg-886</strain>
    </source>
</reference>
<dbReference type="PANTHER" id="PTHR11070:SF17">
    <property type="entry name" value="DNA HELICASE IV"/>
    <property type="match status" value="1"/>
</dbReference>
<dbReference type="KEGG" id="ebz:J7S26_01185"/>
<dbReference type="PANTHER" id="PTHR11070">
    <property type="entry name" value="UVRD / RECB / PCRA DNA HELICASE FAMILY MEMBER"/>
    <property type="match status" value="1"/>
</dbReference>
<dbReference type="PROSITE" id="PS51198">
    <property type="entry name" value="UVRD_HELICASE_ATP_BIND"/>
    <property type="match status" value="1"/>
</dbReference>
<dbReference type="InterPro" id="IPR027417">
    <property type="entry name" value="P-loop_NTPase"/>
</dbReference>
<dbReference type="GO" id="GO:0005524">
    <property type="term" value="F:ATP binding"/>
    <property type="evidence" value="ECO:0007669"/>
    <property type="project" value="UniProtKB-UniRule"/>
</dbReference>
<dbReference type="EMBL" id="CP072829">
    <property type="protein sequence ID" value="QTU84576.1"/>
    <property type="molecule type" value="Genomic_DNA"/>
</dbReference>
<keyword evidence="2 5" id="KW-0378">Hydrolase</keyword>
<dbReference type="Proteomes" id="UP000671910">
    <property type="component" value="Chromosome"/>
</dbReference>
<protein>
    <submittedName>
        <fullName evidence="8">AAA family ATPase</fullName>
    </submittedName>
</protein>
<dbReference type="EMBL" id="WPCR01000001">
    <property type="protein sequence ID" value="NHM13344.1"/>
    <property type="molecule type" value="Genomic_DNA"/>
</dbReference>
<evidence type="ECO:0000256" key="1">
    <source>
        <dbReference type="ARBA" id="ARBA00022741"/>
    </source>
</evidence>
<dbReference type="AlphaFoldDB" id="A0A9E6SUK3"/>
<evidence type="ECO:0000313" key="9">
    <source>
        <dbReference type="Proteomes" id="UP000636394"/>
    </source>
</evidence>
<dbReference type="GO" id="GO:0005829">
    <property type="term" value="C:cytosol"/>
    <property type="evidence" value="ECO:0007669"/>
    <property type="project" value="TreeGrafter"/>
</dbReference>
<dbReference type="GO" id="GO:0000725">
    <property type="term" value="P:recombinational repair"/>
    <property type="evidence" value="ECO:0007669"/>
    <property type="project" value="TreeGrafter"/>
</dbReference>
<evidence type="ECO:0000256" key="4">
    <source>
        <dbReference type="ARBA" id="ARBA00022840"/>
    </source>
</evidence>